<organism evidence="2 3">
    <name type="scientific">Polarella glacialis</name>
    <name type="common">Dinoflagellate</name>
    <dbReference type="NCBI Taxonomy" id="89957"/>
    <lineage>
        <taxon>Eukaryota</taxon>
        <taxon>Sar</taxon>
        <taxon>Alveolata</taxon>
        <taxon>Dinophyceae</taxon>
        <taxon>Suessiales</taxon>
        <taxon>Suessiaceae</taxon>
        <taxon>Polarella</taxon>
    </lineage>
</organism>
<sequence>EKCLDVKDGLGKNGAHLQIWDCVKGQASMTFSWDQADGLLRWKKDPRFCVDIRDHKATNGNYAQIWECHQVASKATFAVDPTGVGRIIWSLHPEQCLDVRDKNWVNGNYIQIWQCIGPDMDQIWMFGIVPAMPPPPTPLPLPTTPSKHEGTIRWATHPEKCFDVKDSLAQDGNRMDIWDCVKDQASMQFTWDSADGKIHWKAHPQFCVDVRNHRDANGNSVQLWSCDQVVSEAIFSVDPSGKGRIVWALHPEQCLDVRDHGNSNGQGLQIWTCIPGDKDQEFHFGFEGTYAPAPPPYVPPPHYVPTPGPELAPGRPDIRVSKGHYTRGYDAVRFSAITHGPSPPYQWDYTSTFKHRWQDKTLSSRILNVGSWGTTERVGDLTVDIKIPEQ</sequence>
<protein>
    <recommendedName>
        <fullName evidence="1">Ricin B lectin domain-containing protein</fullName>
    </recommendedName>
</protein>
<dbReference type="OrthoDB" id="413885at2759"/>
<name>A0A813F213_POLGL</name>
<evidence type="ECO:0000313" key="3">
    <source>
        <dbReference type="Proteomes" id="UP000654075"/>
    </source>
</evidence>
<dbReference type="EMBL" id="CAJNNV010019248">
    <property type="protein sequence ID" value="CAE8606457.1"/>
    <property type="molecule type" value="Genomic_DNA"/>
</dbReference>
<dbReference type="CDD" id="cd00161">
    <property type="entry name" value="beta-trefoil_Ricin-like"/>
    <property type="match status" value="3"/>
</dbReference>
<dbReference type="Proteomes" id="UP000654075">
    <property type="component" value="Unassembled WGS sequence"/>
</dbReference>
<dbReference type="Pfam" id="PF00652">
    <property type="entry name" value="Ricin_B_lectin"/>
    <property type="match status" value="2"/>
</dbReference>
<keyword evidence="3" id="KW-1185">Reference proteome</keyword>
<evidence type="ECO:0000259" key="1">
    <source>
        <dbReference type="SMART" id="SM00458"/>
    </source>
</evidence>
<dbReference type="PROSITE" id="PS50231">
    <property type="entry name" value="RICIN_B_LECTIN"/>
    <property type="match status" value="2"/>
</dbReference>
<dbReference type="InterPro" id="IPR035992">
    <property type="entry name" value="Ricin_B-like_lectins"/>
</dbReference>
<dbReference type="InterPro" id="IPR000772">
    <property type="entry name" value="Ricin_B_lectin"/>
</dbReference>
<dbReference type="SMART" id="SM00458">
    <property type="entry name" value="RICIN"/>
    <property type="match status" value="2"/>
</dbReference>
<reference evidence="2" key="1">
    <citation type="submission" date="2021-02" db="EMBL/GenBank/DDBJ databases">
        <authorList>
            <person name="Dougan E. K."/>
            <person name="Rhodes N."/>
            <person name="Thang M."/>
            <person name="Chan C."/>
        </authorList>
    </citation>
    <scope>NUCLEOTIDE SEQUENCE</scope>
</reference>
<dbReference type="AlphaFoldDB" id="A0A813F213"/>
<comment type="caution">
    <text evidence="2">The sequence shown here is derived from an EMBL/GenBank/DDBJ whole genome shotgun (WGS) entry which is preliminary data.</text>
</comment>
<evidence type="ECO:0000313" key="2">
    <source>
        <dbReference type="EMBL" id="CAE8606457.1"/>
    </source>
</evidence>
<feature type="non-terminal residue" evidence="2">
    <location>
        <position position="1"/>
    </location>
</feature>
<feature type="non-terminal residue" evidence="2">
    <location>
        <position position="390"/>
    </location>
</feature>
<proteinExistence type="predicted"/>
<accession>A0A813F213</accession>
<feature type="domain" description="Ricin B lectin" evidence="1">
    <location>
        <begin position="146"/>
        <end position="285"/>
    </location>
</feature>
<feature type="domain" description="Ricin B lectin" evidence="1">
    <location>
        <begin position="1"/>
        <end position="127"/>
    </location>
</feature>
<dbReference type="SUPFAM" id="SSF50370">
    <property type="entry name" value="Ricin B-like lectins"/>
    <property type="match status" value="2"/>
</dbReference>
<dbReference type="Gene3D" id="2.80.10.50">
    <property type="match status" value="3"/>
</dbReference>
<gene>
    <name evidence="2" type="ORF">PGLA1383_LOCUS24440</name>
</gene>